<organism evidence="1">
    <name type="scientific">marine sediment metagenome</name>
    <dbReference type="NCBI Taxonomy" id="412755"/>
    <lineage>
        <taxon>unclassified sequences</taxon>
        <taxon>metagenomes</taxon>
        <taxon>ecological metagenomes</taxon>
    </lineage>
</organism>
<comment type="caution">
    <text evidence="1">The sequence shown here is derived from an EMBL/GenBank/DDBJ whole genome shotgun (WGS) entry which is preliminary data.</text>
</comment>
<protein>
    <submittedName>
        <fullName evidence="1">Uncharacterized protein</fullName>
    </submittedName>
</protein>
<dbReference type="AlphaFoldDB" id="A0A0F9G4X7"/>
<sequence length="63" mass="7166">MGQIQDVTSRVFVEWRKESVVIGEQDGSCEIGYEDLQALVCVLASSVQSSDTRFMKWERGRKP</sequence>
<evidence type="ECO:0000313" key="1">
    <source>
        <dbReference type="EMBL" id="KKL93789.1"/>
    </source>
</evidence>
<name>A0A0F9G4X7_9ZZZZ</name>
<accession>A0A0F9G4X7</accession>
<reference evidence="1" key="1">
    <citation type="journal article" date="2015" name="Nature">
        <title>Complex archaea that bridge the gap between prokaryotes and eukaryotes.</title>
        <authorList>
            <person name="Spang A."/>
            <person name="Saw J.H."/>
            <person name="Jorgensen S.L."/>
            <person name="Zaremba-Niedzwiedzka K."/>
            <person name="Martijn J."/>
            <person name="Lind A.E."/>
            <person name="van Eijk R."/>
            <person name="Schleper C."/>
            <person name="Guy L."/>
            <person name="Ettema T.J."/>
        </authorList>
    </citation>
    <scope>NUCLEOTIDE SEQUENCE</scope>
</reference>
<dbReference type="EMBL" id="LAZR01019096">
    <property type="protein sequence ID" value="KKL93789.1"/>
    <property type="molecule type" value="Genomic_DNA"/>
</dbReference>
<proteinExistence type="predicted"/>
<gene>
    <name evidence="1" type="ORF">LCGC14_1871130</name>
</gene>